<proteinExistence type="predicted"/>
<keyword evidence="3 7" id="KW-0378">Hydrolase</keyword>
<dbReference type="InterPro" id="IPR002502">
    <property type="entry name" value="Amidase_domain"/>
</dbReference>
<dbReference type="InterPro" id="IPR051206">
    <property type="entry name" value="NAMLAA_amidase_2"/>
</dbReference>
<gene>
    <name evidence="7" type="ORF">ACFPXP_13080</name>
</gene>
<dbReference type="InterPro" id="IPR036505">
    <property type="entry name" value="Amidase/PGRP_sf"/>
</dbReference>
<evidence type="ECO:0000256" key="3">
    <source>
        <dbReference type="ARBA" id="ARBA00022801"/>
    </source>
</evidence>
<dbReference type="Pfam" id="PF01510">
    <property type="entry name" value="Amidase_2"/>
    <property type="match status" value="1"/>
</dbReference>
<evidence type="ECO:0000313" key="7">
    <source>
        <dbReference type="EMBL" id="MFC5987338.1"/>
    </source>
</evidence>
<dbReference type="SUPFAM" id="SSF55846">
    <property type="entry name" value="N-acetylmuramoyl-L-alanine amidase-like"/>
    <property type="match status" value="1"/>
</dbReference>
<evidence type="ECO:0000256" key="4">
    <source>
        <dbReference type="ARBA" id="ARBA00023316"/>
    </source>
</evidence>
<organism evidence="7 8">
    <name type="scientific">Marinicrinis lubricantis</name>
    <dbReference type="NCBI Taxonomy" id="2086470"/>
    <lineage>
        <taxon>Bacteria</taxon>
        <taxon>Bacillati</taxon>
        <taxon>Bacillota</taxon>
        <taxon>Bacilli</taxon>
        <taxon>Bacillales</taxon>
        <taxon>Paenibacillaceae</taxon>
    </lineage>
</organism>
<evidence type="ECO:0000256" key="2">
    <source>
        <dbReference type="ARBA" id="ARBA00011901"/>
    </source>
</evidence>
<feature type="coiled-coil region" evidence="5">
    <location>
        <begin position="178"/>
        <end position="219"/>
    </location>
</feature>
<dbReference type="EMBL" id="JBHSQV010000160">
    <property type="protein sequence ID" value="MFC5987338.1"/>
    <property type="molecule type" value="Genomic_DNA"/>
</dbReference>
<protein>
    <recommendedName>
        <fullName evidence="2">N-acetylmuramoyl-L-alanine amidase</fullName>
        <ecNumber evidence="2">3.5.1.28</ecNumber>
    </recommendedName>
</protein>
<dbReference type="CDD" id="cd06583">
    <property type="entry name" value="PGRP"/>
    <property type="match status" value="1"/>
</dbReference>
<sequence>MEITWMGNEHTNSSSREGYVPFVIVNHISAGTMSSMDAWFRSPDNRVSSAHFGISKAGEIHQYVDIKRMAWAQGIPKEQIPNAEAEVVRKMGVNPNLYCVSIEHEGMVGELTPEQFNASVKLHRYIQDQIYEIWQKEFSLTPYYVIGHYQINPTGKPYCPGRRFPWERLYAALEKVDRLKEAEQMEELQRQVEELRRHMNELAAENQRLGERIQSLETLHNQPEIPTWAADAVQAAVEGQLVLNPENGSLDFYRILTVLHRKGLI</sequence>
<evidence type="ECO:0000313" key="8">
    <source>
        <dbReference type="Proteomes" id="UP001596250"/>
    </source>
</evidence>
<evidence type="ECO:0000256" key="1">
    <source>
        <dbReference type="ARBA" id="ARBA00001561"/>
    </source>
</evidence>
<dbReference type="Proteomes" id="UP001596250">
    <property type="component" value="Unassembled WGS sequence"/>
</dbReference>
<keyword evidence="8" id="KW-1185">Reference proteome</keyword>
<dbReference type="GO" id="GO:0008745">
    <property type="term" value="F:N-acetylmuramoyl-L-alanine amidase activity"/>
    <property type="evidence" value="ECO:0007669"/>
    <property type="project" value="UniProtKB-EC"/>
</dbReference>
<dbReference type="PANTHER" id="PTHR30417">
    <property type="entry name" value="N-ACETYLMURAMOYL-L-ALANINE AMIDASE AMID"/>
    <property type="match status" value="1"/>
</dbReference>
<dbReference type="EC" id="3.5.1.28" evidence="2"/>
<feature type="domain" description="N-acetylmuramoyl-L-alanine amidase" evidence="6">
    <location>
        <begin position="8"/>
        <end position="161"/>
    </location>
</feature>
<dbReference type="PANTHER" id="PTHR30417:SF1">
    <property type="entry name" value="N-ACETYLMURAMOYL-L-ALANINE AMIDASE AMID"/>
    <property type="match status" value="1"/>
</dbReference>
<dbReference type="Gene3D" id="3.40.80.10">
    <property type="entry name" value="Peptidoglycan recognition protein-like"/>
    <property type="match status" value="1"/>
</dbReference>
<name>A0ABW1IQK6_9BACL</name>
<evidence type="ECO:0000259" key="6">
    <source>
        <dbReference type="SMART" id="SM00644"/>
    </source>
</evidence>
<dbReference type="SMART" id="SM00644">
    <property type="entry name" value="Ami_2"/>
    <property type="match status" value="1"/>
</dbReference>
<comment type="caution">
    <text evidence="7">The sequence shown here is derived from an EMBL/GenBank/DDBJ whole genome shotgun (WGS) entry which is preliminary data.</text>
</comment>
<reference evidence="8" key="1">
    <citation type="journal article" date="2019" name="Int. J. Syst. Evol. Microbiol.">
        <title>The Global Catalogue of Microorganisms (GCM) 10K type strain sequencing project: providing services to taxonomists for standard genome sequencing and annotation.</title>
        <authorList>
            <consortium name="The Broad Institute Genomics Platform"/>
            <consortium name="The Broad Institute Genome Sequencing Center for Infectious Disease"/>
            <person name="Wu L."/>
            <person name="Ma J."/>
        </authorList>
    </citation>
    <scope>NUCLEOTIDE SEQUENCE [LARGE SCALE GENOMIC DNA]</scope>
    <source>
        <strain evidence="8">CCM 8749</strain>
    </source>
</reference>
<keyword evidence="4" id="KW-0961">Cell wall biogenesis/degradation</keyword>
<keyword evidence="5" id="KW-0175">Coiled coil</keyword>
<dbReference type="RefSeq" id="WP_379894697.1">
    <property type="nucleotide sequence ID" value="NZ_CBCSCT010000043.1"/>
</dbReference>
<accession>A0ABW1IQK6</accession>
<comment type="catalytic activity">
    <reaction evidence="1">
        <text>Hydrolyzes the link between N-acetylmuramoyl residues and L-amino acid residues in certain cell-wall glycopeptides.</text>
        <dbReference type="EC" id="3.5.1.28"/>
    </reaction>
</comment>
<evidence type="ECO:0000256" key="5">
    <source>
        <dbReference type="SAM" id="Coils"/>
    </source>
</evidence>